<keyword evidence="2" id="KW-1185">Reference proteome</keyword>
<name>A0A061EAE4_THECC</name>
<gene>
    <name evidence="1" type="ORF">TCM_007832</name>
</gene>
<protein>
    <submittedName>
        <fullName evidence="1">Uncharacterized protein</fullName>
    </submittedName>
</protein>
<evidence type="ECO:0000313" key="1">
    <source>
        <dbReference type="EMBL" id="EOX99223.1"/>
    </source>
</evidence>
<dbReference type="Gramene" id="EOX99223">
    <property type="protein sequence ID" value="EOX99223"/>
    <property type="gene ID" value="TCM_007832"/>
</dbReference>
<dbReference type="AlphaFoldDB" id="A0A061EAE4"/>
<sequence length="90" mass="10944">MEILEFKTLYIYFPCYQGDKKKEKKLEMHNAPGPEGLRGEDLWKIEENQSRVPFVNEHILFFLFLRSTFMRPDRFLHDSLQPRPQMLYYG</sequence>
<dbReference type="Proteomes" id="UP000026915">
    <property type="component" value="Chromosome 2"/>
</dbReference>
<proteinExistence type="predicted"/>
<dbReference type="EMBL" id="CM001880">
    <property type="protein sequence ID" value="EOX99223.1"/>
    <property type="molecule type" value="Genomic_DNA"/>
</dbReference>
<evidence type="ECO:0000313" key="2">
    <source>
        <dbReference type="Proteomes" id="UP000026915"/>
    </source>
</evidence>
<dbReference type="HOGENOM" id="CLU_2445219_0_0_1"/>
<dbReference type="InParanoid" id="A0A061EAE4"/>
<accession>A0A061EAE4</accession>
<reference evidence="1 2" key="1">
    <citation type="journal article" date="2013" name="Genome Biol.">
        <title>The genome sequence of the most widely cultivated cacao type and its use to identify candidate genes regulating pod color.</title>
        <authorList>
            <person name="Motamayor J.C."/>
            <person name="Mockaitis K."/>
            <person name="Schmutz J."/>
            <person name="Haiminen N."/>
            <person name="Iii D.L."/>
            <person name="Cornejo O."/>
            <person name="Findley S.D."/>
            <person name="Zheng P."/>
            <person name="Utro F."/>
            <person name="Royaert S."/>
            <person name="Saski C."/>
            <person name="Jenkins J."/>
            <person name="Podicheti R."/>
            <person name="Zhao M."/>
            <person name="Scheffler B.E."/>
            <person name="Stack J.C."/>
            <person name="Feltus F.A."/>
            <person name="Mustiga G.M."/>
            <person name="Amores F."/>
            <person name="Phillips W."/>
            <person name="Marelli J.P."/>
            <person name="May G.D."/>
            <person name="Shapiro H."/>
            <person name="Ma J."/>
            <person name="Bustamante C.D."/>
            <person name="Schnell R.J."/>
            <person name="Main D."/>
            <person name="Gilbert D."/>
            <person name="Parida L."/>
            <person name="Kuhn D.N."/>
        </authorList>
    </citation>
    <scope>NUCLEOTIDE SEQUENCE [LARGE SCALE GENOMIC DNA]</scope>
    <source>
        <strain evidence="2">cv. Matina 1-6</strain>
    </source>
</reference>
<organism evidence="1 2">
    <name type="scientific">Theobroma cacao</name>
    <name type="common">Cacao</name>
    <name type="synonym">Cocoa</name>
    <dbReference type="NCBI Taxonomy" id="3641"/>
    <lineage>
        <taxon>Eukaryota</taxon>
        <taxon>Viridiplantae</taxon>
        <taxon>Streptophyta</taxon>
        <taxon>Embryophyta</taxon>
        <taxon>Tracheophyta</taxon>
        <taxon>Spermatophyta</taxon>
        <taxon>Magnoliopsida</taxon>
        <taxon>eudicotyledons</taxon>
        <taxon>Gunneridae</taxon>
        <taxon>Pentapetalae</taxon>
        <taxon>rosids</taxon>
        <taxon>malvids</taxon>
        <taxon>Malvales</taxon>
        <taxon>Malvaceae</taxon>
        <taxon>Byttnerioideae</taxon>
        <taxon>Theobroma</taxon>
    </lineage>
</organism>